<dbReference type="InterPro" id="IPR027417">
    <property type="entry name" value="P-loop_NTPase"/>
</dbReference>
<evidence type="ECO:0000313" key="8">
    <source>
        <dbReference type="Proteomes" id="UP000271087"/>
    </source>
</evidence>
<dbReference type="EMBL" id="UYRW01001172">
    <property type="protein sequence ID" value="VDK74854.1"/>
    <property type="molecule type" value="Genomic_DNA"/>
</dbReference>
<reference evidence="7 8" key="2">
    <citation type="submission" date="2018-08" db="EMBL/GenBank/DDBJ databases">
        <authorList>
            <person name="Laetsch R D."/>
            <person name="Stevens L."/>
            <person name="Kumar S."/>
            <person name="Blaxter L. M."/>
        </authorList>
    </citation>
    <scope>NUCLEOTIDE SEQUENCE [LARGE SCALE GENOMIC DNA]</scope>
</reference>
<dbReference type="GO" id="GO:0005524">
    <property type="term" value="F:ATP binding"/>
    <property type="evidence" value="ECO:0007669"/>
    <property type="project" value="UniProtKB-KW"/>
</dbReference>
<organism evidence="9">
    <name type="scientific">Onchocerca ochengi</name>
    <name type="common">Filarial nematode worm</name>
    <dbReference type="NCBI Taxonomy" id="42157"/>
    <lineage>
        <taxon>Eukaryota</taxon>
        <taxon>Metazoa</taxon>
        <taxon>Ecdysozoa</taxon>
        <taxon>Nematoda</taxon>
        <taxon>Chromadorea</taxon>
        <taxon>Rhabditida</taxon>
        <taxon>Spirurina</taxon>
        <taxon>Spiruromorpha</taxon>
        <taxon>Filarioidea</taxon>
        <taxon>Onchocercidae</taxon>
        <taxon>Onchocerca</taxon>
    </lineage>
</organism>
<evidence type="ECO:0000259" key="6">
    <source>
        <dbReference type="Pfam" id="PF12874"/>
    </source>
</evidence>
<dbReference type="NCBIfam" id="TIGR00174">
    <property type="entry name" value="miaA"/>
    <property type="match status" value="1"/>
</dbReference>
<dbReference type="SUPFAM" id="SSF52540">
    <property type="entry name" value="P-loop containing nucleoside triphosphate hydrolases"/>
    <property type="match status" value="2"/>
</dbReference>
<evidence type="ECO:0000313" key="9">
    <source>
        <dbReference type="WBParaSite" id="nOo.2.0.1.t04847-RA"/>
    </source>
</evidence>
<dbReference type="InterPro" id="IPR018022">
    <property type="entry name" value="IPT"/>
</dbReference>
<accession>A0A182E9Y3</accession>
<keyword evidence="8" id="KW-1185">Reference proteome</keyword>
<keyword evidence="3 5" id="KW-0547">Nucleotide-binding</keyword>
<dbReference type="Gene3D" id="3.40.50.300">
    <property type="entry name" value="P-loop containing nucleotide triphosphate hydrolases"/>
    <property type="match status" value="2"/>
</dbReference>
<gene>
    <name evidence="7" type="ORF">NOO_LOCUS4847</name>
</gene>
<evidence type="ECO:0000256" key="3">
    <source>
        <dbReference type="ARBA" id="ARBA00022741"/>
    </source>
</evidence>
<dbReference type="AlphaFoldDB" id="A0A182E9Y3"/>
<keyword evidence="4 5" id="KW-0067">ATP-binding</keyword>
<proteinExistence type="inferred from homology"/>
<dbReference type="GO" id="GO:0052381">
    <property type="term" value="F:tRNA dimethylallyltransferase activity"/>
    <property type="evidence" value="ECO:0007669"/>
    <property type="project" value="InterPro"/>
</dbReference>
<evidence type="ECO:0000256" key="4">
    <source>
        <dbReference type="ARBA" id="ARBA00022840"/>
    </source>
</evidence>
<dbReference type="Proteomes" id="UP000271087">
    <property type="component" value="Unassembled WGS sequence"/>
</dbReference>
<dbReference type="Pfam" id="PF12874">
    <property type="entry name" value="zf-met"/>
    <property type="match status" value="1"/>
</dbReference>
<evidence type="ECO:0000256" key="1">
    <source>
        <dbReference type="ARBA" id="ARBA00005842"/>
    </source>
</evidence>
<dbReference type="WBParaSite" id="nOo.2.0.1.t04847-RA">
    <property type="protein sequence ID" value="nOo.2.0.1.t04847-RA"/>
    <property type="gene ID" value="nOo.2.0.1.g04847"/>
</dbReference>
<reference evidence="9" key="1">
    <citation type="submission" date="2016-06" db="UniProtKB">
        <authorList>
            <consortium name="WormBaseParasite"/>
        </authorList>
    </citation>
    <scope>IDENTIFICATION</scope>
</reference>
<dbReference type="InterPro" id="IPR036236">
    <property type="entry name" value="Znf_C2H2_sf"/>
</dbReference>
<dbReference type="InterPro" id="IPR039657">
    <property type="entry name" value="Dimethylallyltransferase"/>
</dbReference>
<dbReference type="SUPFAM" id="SSF57667">
    <property type="entry name" value="beta-beta-alpha zinc fingers"/>
    <property type="match status" value="1"/>
</dbReference>
<name>A0A182E9Y3_ONCOC</name>
<dbReference type="InterPro" id="IPR013087">
    <property type="entry name" value="Znf_C2H2_type"/>
</dbReference>
<dbReference type="GO" id="GO:0005739">
    <property type="term" value="C:mitochondrion"/>
    <property type="evidence" value="ECO:0007669"/>
    <property type="project" value="TreeGrafter"/>
</dbReference>
<dbReference type="OrthoDB" id="775260at2759"/>
<keyword evidence="2 5" id="KW-0808">Transferase</keyword>
<comment type="similarity">
    <text evidence="1 5">Belongs to the IPP transferase family.</text>
</comment>
<evidence type="ECO:0000256" key="5">
    <source>
        <dbReference type="RuleBase" id="RU003785"/>
    </source>
</evidence>
<dbReference type="STRING" id="42157.A0A182E9Y3"/>
<protein>
    <submittedName>
        <fullName evidence="9">U1-type domain-containing protein</fullName>
    </submittedName>
</protein>
<dbReference type="Gene3D" id="1.10.20.140">
    <property type="match status" value="1"/>
</dbReference>
<feature type="domain" description="C2H2-type" evidence="6">
    <location>
        <begin position="420"/>
        <end position="444"/>
    </location>
</feature>
<dbReference type="HAMAP" id="MF_00185">
    <property type="entry name" value="IPP_trans"/>
    <property type="match status" value="1"/>
</dbReference>
<evidence type="ECO:0000313" key="7">
    <source>
        <dbReference type="EMBL" id="VDK74854.1"/>
    </source>
</evidence>
<dbReference type="GO" id="GO:0006400">
    <property type="term" value="P:tRNA modification"/>
    <property type="evidence" value="ECO:0007669"/>
    <property type="project" value="TreeGrafter"/>
</dbReference>
<dbReference type="Gene3D" id="3.30.160.60">
    <property type="entry name" value="Classic Zinc Finger"/>
    <property type="match status" value="1"/>
</dbReference>
<evidence type="ECO:0000256" key="2">
    <source>
        <dbReference type="ARBA" id="ARBA00022679"/>
    </source>
</evidence>
<sequence>MLSPVEMSRKKPLIIILGCTGTGKSDLGIAVAKNFNGEVISADSMQIYKDAKSSAANLLILRDSLFMQYKKDDTIENSHIYNVMVDKEQKKDNSSLDIATNKVSQKDMNDVTHHMISFVEPSTSTYNVHQFTNKVLPLLEHLWNAGKLPVIVGGTGYYIEGILFKDSLIPTNTYDAKDDFDDLSDDEVYELLKQVDLKSAMQVHKNNRFRVVRALQIYYATGQRKSDYLEEQRKLKLDERLRFTNVLFFILDAHKEFLEKRINERVSKMIEKGLRKEIEDFYEQYCHCLTAYGVAQSIAIKEFHDYLQLTPNERYTELGDKLFNEGCEALKLHTRQYSRRQRRWIKQHLFGGSTSIESTNIAFLDTSKDFHDIVVPNALNRIDQFLNIVNDDVFLKQVNAEKIQLLTVDFDYRRSANQVYHCETCKIDVHGKVNWEAHLKGKKHRKMLNNNNRHKSKSMNHIDKGELFQCSKSIKD</sequence>
<dbReference type="PANTHER" id="PTHR11088:SF89">
    <property type="entry name" value="TRNA DIMETHYLALLYLTRANSFERASE"/>
    <property type="match status" value="1"/>
</dbReference>
<dbReference type="Pfam" id="PF01715">
    <property type="entry name" value="IPPT"/>
    <property type="match status" value="1"/>
</dbReference>
<dbReference type="PANTHER" id="PTHR11088">
    <property type="entry name" value="TRNA DIMETHYLALLYLTRANSFERASE"/>
    <property type="match status" value="1"/>
</dbReference>